<sequence>MKQHVIALLLVMLLFGCSGNSDPTNKPKVEGFIVQVNENSIIVASNISRTDAKTKTWEELSEKYRDKLEVYTLNDGRFFSSLSNYKKGEKVKVWGNGGALESDPPQYELEKIERVGD</sequence>
<dbReference type="EMBL" id="JBHLTP010000003">
    <property type="protein sequence ID" value="MFC0522929.1"/>
    <property type="molecule type" value="Genomic_DNA"/>
</dbReference>
<keyword evidence="1" id="KW-0732">Signal</keyword>
<dbReference type="PROSITE" id="PS51257">
    <property type="entry name" value="PROKAR_LIPOPROTEIN"/>
    <property type="match status" value="1"/>
</dbReference>
<evidence type="ECO:0000256" key="1">
    <source>
        <dbReference type="SAM" id="SignalP"/>
    </source>
</evidence>
<evidence type="ECO:0000313" key="2">
    <source>
        <dbReference type="EMBL" id="MFC0522929.1"/>
    </source>
</evidence>
<evidence type="ECO:0000313" key="3">
    <source>
        <dbReference type="Proteomes" id="UP001589836"/>
    </source>
</evidence>
<accession>A0ABV6LKV5</accession>
<comment type="caution">
    <text evidence="2">The sequence shown here is derived from an EMBL/GenBank/DDBJ whole genome shotgun (WGS) entry which is preliminary data.</text>
</comment>
<dbReference type="InterPro" id="IPR012340">
    <property type="entry name" value="NA-bd_OB-fold"/>
</dbReference>
<dbReference type="InterPro" id="IPR021598">
    <property type="entry name" value="DUF3221"/>
</dbReference>
<dbReference type="Proteomes" id="UP001589836">
    <property type="component" value="Unassembled WGS sequence"/>
</dbReference>
<keyword evidence="3" id="KW-1185">Reference proteome</keyword>
<proteinExistence type="predicted"/>
<feature type="chain" id="PRO_5045297214" evidence="1">
    <location>
        <begin position="24"/>
        <end position="117"/>
    </location>
</feature>
<dbReference type="Gene3D" id="2.40.50.140">
    <property type="entry name" value="Nucleic acid-binding proteins"/>
    <property type="match status" value="1"/>
</dbReference>
<protein>
    <submittedName>
        <fullName evidence="2">DUF3221 domain-containing protein</fullName>
    </submittedName>
</protein>
<feature type="signal peptide" evidence="1">
    <location>
        <begin position="1"/>
        <end position="23"/>
    </location>
</feature>
<organism evidence="2 3">
    <name type="scientific">Pontibacillus salicampi</name>
    <dbReference type="NCBI Taxonomy" id="1449801"/>
    <lineage>
        <taxon>Bacteria</taxon>
        <taxon>Bacillati</taxon>
        <taxon>Bacillota</taxon>
        <taxon>Bacilli</taxon>
        <taxon>Bacillales</taxon>
        <taxon>Bacillaceae</taxon>
        <taxon>Pontibacillus</taxon>
    </lineage>
</organism>
<name>A0ABV6LKV5_9BACI</name>
<dbReference type="Pfam" id="PF11518">
    <property type="entry name" value="DUF3221"/>
    <property type="match status" value="1"/>
</dbReference>
<dbReference type="RefSeq" id="WP_377345450.1">
    <property type="nucleotide sequence ID" value="NZ_JBHLTP010000003.1"/>
</dbReference>
<reference evidence="2 3" key="1">
    <citation type="submission" date="2024-09" db="EMBL/GenBank/DDBJ databases">
        <authorList>
            <person name="Sun Q."/>
            <person name="Mori K."/>
        </authorList>
    </citation>
    <scope>NUCLEOTIDE SEQUENCE [LARGE SCALE GENOMIC DNA]</scope>
    <source>
        <strain evidence="2 3">NCAIM B.02529</strain>
    </source>
</reference>
<gene>
    <name evidence="2" type="ORF">ACFFGV_04900</name>
</gene>
<dbReference type="CDD" id="cd13120">
    <property type="entry name" value="BF2867_like_N"/>
    <property type="match status" value="1"/>
</dbReference>